<comment type="function">
    <text evidence="1 14">DNA ligase that catalyzes the formation of phosphodiester linkages between 5'-phosphoryl and 3'-hydroxyl groups in double-stranded DNA using NAD as a coenzyme and as the energy source for the reaction. It is essential for DNA replication and repair of damaged DNA.</text>
</comment>
<dbReference type="InterPro" id="IPR004150">
    <property type="entry name" value="NAD_DNA_ligase_OB"/>
</dbReference>
<dbReference type="Gene3D" id="1.10.150.20">
    <property type="entry name" value="5' to 3' exonuclease, C-terminal subdomain"/>
    <property type="match status" value="2"/>
</dbReference>
<keyword evidence="7 14" id="KW-0227">DNA damage</keyword>
<dbReference type="InterPro" id="IPR041663">
    <property type="entry name" value="DisA/LigA_HHH"/>
</dbReference>
<comment type="cofactor">
    <cofactor evidence="14">
        <name>Mg(2+)</name>
        <dbReference type="ChEBI" id="CHEBI:18420"/>
    </cofactor>
    <cofactor evidence="14">
        <name>Mn(2+)</name>
        <dbReference type="ChEBI" id="CHEBI:29035"/>
    </cofactor>
</comment>
<evidence type="ECO:0000256" key="1">
    <source>
        <dbReference type="ARBA" id="ARBA00004067"/>
    </source>
</evidence>
<dbReference type="SUPFAM" id="SSF52113">
    <property type="entry name" value="BRCT domain"/>
    <property type="match status" value="1"/>
</dbReference>
<evidence type="ECO:0000256" key="4">
    <source>
        <dbReference type="ARBA" id="ARBA00022598"/>
    </source>
</evidence>
<dbReference type="Pfam" id="PF14520">
    <property type="entry name" value="HHH_5"/>
    <property type="match status" value="1"/>
</dbReference>
<dbReference type="GO" id="GO:0006281">
    <property type="term" value="P:DNA repair"/>
    <property type="evidence" value="ECO:0007669"/>
    <property type="project" value="UniProtKB-KW"/>
</dbReference>
<dbReference type="SMART" id="SM00532">
    <property type="entry name" value="LIGANc"/>
    <property type="match status" value="1"/>
</dbReference>
<dbReference type="GO" id="GO:0003677">
    <property type="term" value="F:DNA binding"/>
    <property type="evidence" value="ECO:0007669"/>
    <property type="project" value="InterPro"/>
</dbReference>
<comment type="caution">
    <text evidence="16">The sequence shown here is derived from an EMBL/GenBank/DDBJ whole genome shotgun (WGS) entry which is preliminary data.</text>
</comment>
<gene>
    <name evidence="14" type="primary">ligA</name>
    <name evidence="16" type="ORF">COW81_02685</name>
</gene>
<dbReference type="PROSITE" id="PS50172">
    <property type="entry name" value="BRCT"/>
    <property type="match status" value="1"/>
</dbReference>
<dbReference type="Pfam" id="PF22745">
    <property type="entry name" value="Nlig-Ia"/>
    <property type="match status" value="1"/>
</dbReference>
<dbReference type="SUPFAM" id="SSF56091">
    <property type="entry name" value="DNA ligase/mRNA capping enzyme, catalytic domain"/>
    <property type="match status" value="1"/>
</dbReference>
<feature type="active site" description="N6-AMP-lysine intermediate" evidence="14">
    <location>
        <position position="122"/>
    </location>
</feature>
<comment type="similarity">
    <text evidence="13 14">Belongs to the NAD-dependent DNA ligase family. LigA subfamily.</text>
</comment>
<keyword evidence="9 14" id="KW-0460">Magnesium</keyword>
<dbReference type="PROSITE" id="PS01056">
    <property type="entry name" value="DNA_LIGASE_N2"/>
    <property type="match status" value="1"/>
</dbReference>
<dbReference type="Gene3D" id="3.30.470.30">
    <property type="entry name" value="DNA ligase/mRNA capping enzyme"/>
    <property type="match status" value="1"/>
</dbReference>
<evidence type="ECO:0000256" key="3">
    <source>
        <dbReference type="ARBA" id="ARBA00013308"/>
    </source>
</evidence>
<dbReference type="Gene3D" id="2.40.50.140">
    <property type="entry name" value="Nucleic acid-binding proteins"/>
    <property type="match status" value="1"/>
</dbReference>
<dbReference type="GO" id="GO:0046872">
    <property type="term" value="F:metal ion binding"/>
    <property type="evidence" value="ECO:0007669"/>
    <property type="project" value="UniProtKB-KW"/>
</dbReference>
<feature type="binding site" evidence="14">
    <location>
        <position position="177"/>
    </location>
    <ligand>
        <name>NAD(+)</name>
        <dbReference type="ChEBI" id="CHEBI:57540"/>
    </ligand>
</feature>
<keyword evidence="8 14" id="KW-0862">Zinc</keyword>
<dbReference type="CDD" id="cd00114">
    <property type="entry name" value="LIGANc"/>
    <property type="match status" value="1"/>
</dbReference>
<feature type="binding site" evidence="14">
    <location>
        <position position="317"/>
    </location>
    <ligand>
        <name>NAD(+)</name>
        <dbReference type="ChEBI" id="CHEBI:57540"/>
    </ligand>
</feature>
<proteinExistence type="inferred from homology"/>
<evidence type="ECO:0000256" key="2">
    <source>
        <dbReference type="ARBA" id="ARBA00012722"/>
    </source>
</evidence>
<dbReference type="Pfam" id="PF12826">
    <property type="entry name" value="HHH_2"/>
    <property type="match status" value="1"/>
</dbReference>
<feature type="binding site" evidence="14">
    <location>
        <position position="293"/>
    </location>
    <ligand>
        <name>NAD(+)</name>
        <dbReference type="ChEBI" id="CHEBI:57540"/>
    </ligand>
</feature>
<evidence type="ECO:0000256" key="12">
    <source>
        <dbReference type="ARBA" id="ARBA00034005"/>
    </source>
</evidence>
<dbReference type="EMBL" id="PCTT01000035">
    <property type="protein sequence ID" value="PIP86995.1"/>
    <property type="molecule type" value="Genomic_DNA"/>
</dbReference>
<evidence type="ECO:0000256" key="8">
    <source>
        <dbReference type="ARBA" id="ARBA00022833"/>
    </source>
</evidence>
<dbReference type="InterPro" id="IPR013840">
    <property type="entry name" value="DNAligase_N"/>
</dbReference>
<feature type="binding site" evidence="14">
    <location>
        <begin position="83"/>
        <end position="84"/>
    </location>
    <ligand>
        <name>NAD(+)</name>
        <dbReference type="ChEBI" id="CHEBI:57540"/>
    </ligand>
</feature>
<dbReference type="FunFam" id="2.40.50.140:FF:000012">
    <property type="entry name" value="DNA ligase"/>
    <property type="match status" value="1"/>
</dbReference>
<dbReference type="InterPro" id="IPR003583">
    <property type="entry name" value="Hlx-hairpin-Hlx_DNA-bd_motif"/>
</dbReference>
<comment type="caution">
    <text evidence="14">Lacks conserved residue(s) required for the propagation of feature annotation.</text>
</comment>
<evidence type="ECO:0000256" key="6">
    <source>
        <dbReference type="ARBA" id="ARBA00022723"/>
    </source>
</evidence>
<dbReference type="Pfam" id="PF00533">
    <property type="entry name" value="BRCT"/>
    <property type="match status" value="1"/>
</dbReference>
<organism evidence="16 17">
    <name type="scientific">Candidatus Campbellbacteria bacterium CG22_combo_CG10-13_8_21_14_all_36_13</name>
    <dbReference type="NCBI Taxonomy" id="1974529"/>
    <lineage>
        <taxon>Bacteria</taxon>
        <taxon>Candidatus Campbelliibacteriota</taxon>
    </lineage>
</organism>
<keyword evidence="11 14" id="KW-0234">DNA repair</keyword>
<dbReference type="EC" id="6.5.1.2" evidence="2 14"/>
<evidence type="ECO:0000256" key="7">
    <source>
        <dbReference type="ARBA" id="ARBA00022763"/>
    </source>
</evidence>
<evidence type="ECO:0000256" key="5">
    <source>
        <dbReference type="ARBA" id="ARBA00022705"/>
    </source>
</evidence>
<dbReference type="InterPro" id="IPR013839">
    <property type="entry name" value="DNAligase_adenylation"/>
</dbReference>
<dbReference type="SUPFAM" id="SSF47781">
    <property type="entry name" value="RuvA domain 2-like"/>
    <property type="match status" value="1"/>
</dbReference>
<dbReference type="SMART" id="SM00278">
    <property type="entry name" value="HhH1"/>
    <property type="match status" value="2"/>
</dbReference>
<dbReference type="InterPro" id="IPR001357">
    <property type="entry name" value="BRCT_dom"/>
</dbReference>
<evidence type="ECO:0000256" key="11">
    <source>
        <dbReference type="ARBA" id="ARBA00023204"/>
    </source>
</evidence>
<dbReference type="PANTHER" id="PTHR23389">
    <property type="entry name" value="CHROMOSOME TRANSMISSION FIDELITY FACTOR 18"/>
    <property type="match status" value="1"/>
</dbReference>
<dbReference type="InterPro" id="IPR001679">
    <property type="entry name" value="DNA_ligase"/>
</dbReference>
<keyword evidence="4 14" id="KW-0436">Ligase</keyword>
<dbReference type="InterPro" id="IPR033136">
    <property type="entry name" value="DNA_ligase_CS"/>
</dbReference>
<comment type="catalytic activity">
    <reaction evidence="12 14">
        <text>NAD(+) + (deoxyribonucleotide)n-3'-hydroxyl + 5'-phospho-(deoxyribonucleotide)m = (deoxyribonucleotide)n+m + AMP + beta-nicotinamide D-nucleotide.</text>
        <dbReference type="EC" id="6.5.1.2"/>
    </reaction>
</comment>
<evidence type="ECO:0000256" key="9">
    <source>
        <dbReference type="ARBA" id="ARBA00022842"/>
    </source>
</evidence>
<protein>
    <recommendedName>
        <fullName evidence="3 14">DNA ligase</fullName>
        <ecNumber evidence="2 14">6.5.1.2</ecNumber>
    </recommendedName>
    <alternativeName>
        <fullName evidence="14">Polydeoxyribonucleotide synthase [NAD(+)]</fullName>
    </alternativeName>
</protein>
<keyword evidence="5 14" id="KW-0235">DNA replication</keyword>
<keyword evidence="10 14" id="KW-0520">NAD</keyword>
<evidence type="ECO:0000313" key="17">
    <source>
        <dbReference type="Proteomes" id="UP000231143"/>
    </source>
</evidence>
<dbReference type="NCBIfam" id="NF005932">
    <property type="entry name" value="PRK07956.1"/>
    <property type="match status" value="1"/>
</dbReference>
<dbReference type="CDD" id="cd17748">
    <property type="entry name" value="BRCT_DNA_ligase_like"/>
    <property type="match status" value="1"/>
</dbReference>
<dbReference type="Pfam" id="PF01653">
    <property type="entry name" value="DNA_ligase_aden"/>
    <property type="match status" value="1"/>
</dbReference>
<feature type="binding site" evidence="14">
    <location>
        <position position="414"/>
    </location>
    <ligand>
        <name>Zn(2+)</name>
        <dbReference type="ChEBI" id="CHEBI:29105"/>
    </ligand>
</feature>
<dbReference type="AlphaFoldDB" id="A0A2H0DXU6"/>
<dbReference type="InterPro" id="IPR012340">
    <property type="entry name" value="NA-bd_OB-fold"/>
</dbReference>
<dbReference type="HAMAP" id="MF_01588">
    <property type="entry name" value="DNA_ligase_A"/>
    <property type="match status" value="1"/>
</dbReference>
<dbReference type="FunFam" id="3.30.470.30:FF:000001">
    <property type="entry name" value="DNA ligase"/>
    <property type="match status" value="1"/>
</dbReference>
<dbReference type="PANTHER" id="PTHR23389:SF9">
    <property type="entry name" value="DNA LIGASE"/>
    <property type="match status" value="1"/>
</dbReference>
<dbReference type="FunFam" id="1.10.287.610:FF:000002">
    <property type="entry name" value="DNA ligase"/>
    <property type="match status" value="1"/>
</dbReference>
<dbReference type="Gene3D" id="1.10.287.610">
    <property type="entry name" value="Helix hairpin bin"/>
    <property type="match status" value="1"/>
</dbReference>
<evidence type="ECO:0000256" key="10">
    <source>
        <dbReference type="ARBA" id="ARBA00023027"/>
    </source>
</evidence>
<evidence type="ECO:0000259" key="15">
    <source>
        <dbReference type="PROSITE" id="PS50172"/>
    </source>
</evidence>
<dbReference type="InterPro" id="IPR010994">
    <property type="entry name" value="RuvA_2-like"/>
</dbReference>
<accession>A0A2H0DXU6</accession>
<dbReference type="Gene3D" id="3.40.50.10190">
    <property type="entry name" value="BRCT domain"/>
    <property type="match status" value="1"/>
</dbReference>
<dbReference type="NCBIfam" id="TIGR00575">
    <property type="entry name" value="dnlj"/>
    <property type="match status" value="1"/>
</dbReference>
<feature type="binding site" evidence="14">
    <location>
        <begin position="34"/>
        <end position="38"/>
    </location>
    <ligand>
        <name>NAD(+)</name>
        <dbReference type="ChEBI" id="CHEBI:57540"/>
    </ligand>
</feature>
<dbReference type="PIRSF" id="PIRSF001604">
    <property type="entry name" value="LigA"/>
    <property type="match status" value="1"/>
</dbReference>
<evidence type="ECO:0000256" key="14">
    <source>
        <dbReference type="HAMAP-Rule" id="MF_01588"/>
    </source>
</evidence>
<dbReference type="InterPro" id="IPR036420">
    <property type="entry name" value="BRCT_dom_sf"/>
</dbReference>
<reference evidence="16 17" key="1">
    <citation type="submission" date="2017-09" db="EMBL/GenBank/DDBJ databases">
        <title>Depth-based differentiation of microbial function through sediment-hosted aquifers and enrichment of novel symbionts in the deep terrestrial subsurface.</title>
        <authorList>
            <person name="Probst A.J."/>
            <person name="Ladd B."/>
            <person name="Jarett J.K."/>
            <person name="Geller-Mcgrath D.E."/>
            <person name="Sieber C.M."/>
            <person name="Emerson J.B."/>
            <person name="Anantharaman K."/>
            <person name="Thomas B.C."/>
            <person name="Malmstrom R."/>
            <person name="Stieglmeier M."/>
            <person name="Klingl A."/>
            <person name="Woyke T."/>
            <person name="Ryan C.M."/>
            <person name="Banfield J.F."/>
        </authorList>
    </citation>
    <scope>NUCLEOTIDE SEQUENCE [LARGE SCALE GENOMIC DNA]</scope>
    <source>
        <strain evidence="16">CG22_combo_CG10-13_8_21_14_all_36_13</strain>
    </source>
</reference>
<keyword evidence="14" id="KW-0464">Manganese</keyword>
<keyword evidence="6 14" id="KW-0479">Metal-binding</keyword>
<feature type="binding site" evidence="14">
    <location>
        <position position="120"/>
    </location>
    <ligand>
        <name>NAD(+)</name>
        <dbReference type="ChEBI" id="CHEBI:57540"/>
    </ligand>
</feature>
<evidence type="ECO:0000313" key="16">
    <source>
        <dbReference type="EMBL" id="PIP86995.1"/>
    </source>
</evidence>
<dbReference type="GO" id="GO:0005829">
    <property type="term" value="C:cytosol"/>
    <property type="evidence" value="ECO:0007669"/>
    <property type="project" value="TreeGrafter"/>
</dbReference>
<name>A0A2H0DXU6_9BACT</name>
<dbReference type="SMART" id="SM00292">
    <property type="entry name" value="BRCT"/>
    <property type="match status" value="1"/>
</dbReference>
<dbReference type="Proteomes" id="UP000231143">
    <property type="component" value="Unassembled WGS sequence"/>
</dbReference>
<feature type="domain" description="BRCT" evidence="15">
    <location>
        <begin position="602"/>
        <end position="670"/>
    </location>
</feature>
<feature type="binding site" evidence="14">
    <location>
        <position position="143"/>
    </location>
    <ligand>
        <name>NAD(+)</name>
        <dbReference type="ChEBI" id="CHEBI:57540"/>
    </ligand>
</feature>
<sequence length="670" mass="75256">MTKGEAKDRIQKLRLLIEKHNYLYHVKDAPEISDEAYDALMRELFELENRFPEYRVKNSPTSRIGGDVIDSFKKVKHQVSQWSFDNIFNEKELVEWDKKTKRFIEKAGESFGENVSYVCEPKIDGLKIILTYEDGGLVLAATRGDGTTGEDVTHNVRTIKSVPLLLKEKINIVAVGECWLPVDEFERINKERKHAGKDLFANPRNAAAGTLRQLDPKIASSRNLDCFIYDIDYISVNKPKTQIEELKLLEHLGFKTNSLNKLCNGISGVESYYKKLQAQKEKQEYGVDGVVIKINDIFLQESLGYTAKSPRFGVAYKFEAEQVTTKVIDIVLQVGRTGVITPVAILEPVEVAGSTVSRATLHNEDEIERLDVRIGDTVILQKAGDVIPDIVSVLKELRTGKEKKFIFPDKVSGCGGDGSIERIPGQSAHRCIDKNSFELQKRKFSYFVSKANFNIEGMGPQIVELLMENNLINEYADIFKLQRGDLLSLPRFKEKSVDNLLESINKARKVTLARLIASLSIDQVGEETAIILADNFRNIESLINAKQDELERIHGIGDVVAKSIIDWFASKNNIRIIIDLLKEIKVKNTIPHILNPNIYQKTFVLTGTLSTMTRDEAKELIRKASGSVSSSVSSKTDYVVAGANPGSKADEANRLGVKILTEEEFIKMLS</sequence>
<dbReference type="Pfam" id="PF03120">
    <property type="entry name" value="OB_DNA_ligase"/>
    <property type="match status" value="1"/>
</dbReference>
<dbReference type="SUPFAM" id="SSF50249">
    <property type="entry name" value="Nucleic acid-binding proteins"/>
    <property type="match status" value="1"/>
</dbReference>
<dbReference type="GO" id="GO:0003911">
    <property type="term" value="F:DNA ligase (NAD+) activity"/>
    <property type="evidence" value="ECO:0007669"/>
    <property type="project" value="UniProtKB-UniRule"/>
</dbReference>
<evidence type="ECO:0000256" key="13">
    <source>
        <dbReference type="ARBA" id="ARBA00060881"/>
    </source>
</evidence>
<dbReference type="GO" id="GO:0006260">
    <property type="term" value="P:DNA replication"/>
    <property type="evidence" value="ECO:0007669"/>
    <property type="project" value="UniProtKB-KW"/>
</dbReference>